<reference evidence="3 4" key="1">
    <citation type="journal article" date="2017" name="BMC Biol.">
        <title>Genomic innovations, transcriptional plasticity and gene loss underlying the evolution and divergence of two highly polyphagous and invasive Helicoverpa pest species.</title>
        <authorList>
            <person name="Pearce S.L."/>
            <person name="Clarke D.F."/>
            <person name="East P.D."/>
            <person name="Elfekih S."/>
            <person name="Gordon K.H."/>
            <person name="Jermiin L.S."/>
            <person name="McGaughran A."/>
            <person name="Oakeshott J.G."/>
            <person name="Papanikolaou A."/>
            <person name="Perera O.P."/>
            <person name="Rane R.V."/>
            <person name="Richards S."/>
            <person name="Tay W.T."/>
            <person name="Walsh T.K."/>
            <person name="Anderson A."/>
            <person name="Anderson C.J."/>
            <person name="Asgari S."/>
            <person name="Board P.G."/>
            <person name="Bretschneider A."/>
            <person name="Campbell P.M."/>
            <person name="Chertemps T."/>
            <person name="Christeller J.T."/>
            <person name="Coppin C.W."/>
            <person name="Downes S.J."/>
            <person name="Duan G."/>
            <person name="Farnsworth C.A."/>
            <person name="Good R.T."/>
            <person name="Han L.B."/>
            <person name="Han Y.C."/>
            <person name="Hatje K."/>
            <person name="Horne I."/>
            <person name="Huang Y.P."/>
            <person name="Hughes D.S."/>
            <person name="Jacquin-Joly E."/>
            <person name="James W."/>
            <person name="Jhangiani S."/>
            <person name="Kollmar M."/>
            <person name="Kuwar S.S."/>
            <person name="Li S."/>
            <person name="Liu N.Y."/>
            <person name="Maibeche M.T."/>
            <person name="Miller J.R."/>
            <person name="Montagne N."/>
            <person name="Perry T."/>
            <person name="Qu J."/>
            <person name="Song S.V."/>
            <person name="Sutton G.G."/>
            <person name="Vogel H."/>
            <person name="Walenz B.P."/>
            <person name="Xu W."/>
            <person name="Zhang H.J."/>
            <person name="Zou Z."/>
            <person name="Batterham P."/>
            <person name="Edwards O.R."/>
            <person name="Feyereisen R."/>
            <person name="Gibbs R.A."/>
            <person name="Heckel D.G."/>
            <person name="McGrath A."/>
            <person name="Robin C."/>
            <person name="Scherer S.E."/>
            <person name="Worley K.C."/>
            <person name="Wu Y.D."/>
        </authorList>
    </citation>
    <scope>NUCLEOTIDE SEQUENCE [LARGE SCALE GENOMIC DNA]</scope>
    <source>
        <strain evidence="3">Harm_GR_Male_#8</strain>
        <tissue evidence="3">Whole organism</tissue>
    </source>
</reference>
<sequence>MSRPPARSEEIKPQVCPECHSVLPDSFLATQTSHKQVRSIIAKVYHFLEREYEQLKSLHPETDWSPLSRVRQRAAVATGVSEPDVRHILSEEADTRAADEDPPRKRPRTEHQSEYDDVNEDEQIEEALHEPDVYVAAKPALEPNPLEDSEEEQIFIKEEPDDVNITCYTVMEAVCVPQETEDQIDSQDIKRPSLKREACPLVKLEVAVGKPIAESEPGPELEPRPPEVDFENMDAMIPGERVEAKMQPSTEHTTSTYITDRHFDSIADSWLQDNDSDIDLDPHFNDNDDITDRHFDSIADSWLQDNDSDIDLDPHFNDNDGIYVPVMRNATTEPACDADMTELETHVLRTEDEINDQALRDIIPTNDYTFDWKKDKPIFTGRREPFTGSSGPTFDITDKTPVDIFSKIFDTSFIDRLCTETNRYAEQKIARLKEQNKLLPTSRLHRWTPTDRSEMITFLAVLVLQGLYPIPEEEKYFSFNGFGTMPYFSRIMSFNRFILLKSLYHFVDNETLPNKTRLSKIQPVLDHLNDKFSTLYMPGQDIAIDECLLKWHGRLSFAQKIATRASQVGVKTYELCESRTGYLWKFFVYVGKNTQIASDDLPTDDEMVDEPDDEIVNRPIDQIIDQSNVIVRDRPVNETPDQQDETVHLSDVNFARPTNATAKIVFDLLEPLLDRGHTVIMDNFYNSPLLLRCLKKHKTDCYGTLRLNREFVPDSLKTLNKSDLRQGEVVASYTSDLSAMVWRDANLVSMISTYHHIQAGIQNEYNRLTYKPKIVLDYNMSMAGMDRKDQFLSAQPVERLRNKTNLYGINNSAAAVTSDDIVRRDKQTTISQPAPHVHTRGQYEHTDSRALHSNVSQPSDSMLLQVKQEDITIEEEGVS</sequence>
<keyword evidence="4" id="KW-1185">Reference proteome</keyword>
<dbReference type="AlphaFoldDB" id="A0A2W1BNR3"/>
<feature type="domain" description="PiggyBac transposable element-derived protein" evidence="2">
    <location>
        <begin position="625"/>
        <end position="803"/>
    </location>
</feature>
<gene>
    <name evidence="3" type="primary">HaOG209693</name>
    <name evidence="3" type="ORF">B5X24_HaOG209693</name>
</gene>
<dbReference type="EMBL" id="KZ150113">
    <property type="protein sequence ID" value="PZC73303.1"/>
    <property type="molecule type" value="Genomic_DNA"/>
</dbReference>
<dbReference type="OrthoDB" id="75807at2759"/>
<feature type="domain" description="PiggyBac transposable element-derived protein" evidence="2">
    <location>
        <begin position="400"/>
        <end position="597"/>
    </location>
</feature>
<dbReference type="PANTHER" id="PTHR46599:SF3">
    <property type="entry name" value="PIGGYBAC TRANSPOSABLE ELEMENT-DERIVED PROTEIN 4"/>
    <property type="match status" value="1"/>
</dbReference>
<dbReference type="InterPro" id="IPR029526">
    <property type="entry name" value="PGBD"/>
</dbReference>
<dbReference type="Pfam" id="PF13843">
    <property type="entry name" value="DDE_Tnp_1_7"/>
    <property type="match status" value="2"/>
</dbReference>
<evidence type="ECO:0000313" key="4">
    <source>
        <dbReference type="Proteomes" id="UP000249218"/>
    </source>
</evidence>
<name>A0A2W1BNR3_HELAM</name>
<evidence type="ECO:0000259" key="2">
    <source>
        <dbReference type="Pfam" id="PF13843"/>
    </source>
</evidence>
<dbReference type="PANTHER" id="PTHR46599">
    <property type="entry name" value="PIGGYBAC TRANSPOSABLE ELEMENT-DERIVED PROTEIN 4"/>
    <property type="match status" value="1"/>
</dbReference>
<proteinExistence type="predicted"/>
<dbReference type="Proteomes" id="UP000249218">
    <property type="component" value="Unassembled WGS sequence"/>
</dbReference>
<accession>A0A2W1BNR3</accession>
<feature type="compositionally biased region" description="Basic and acidic residues" evidence="1">
    <location>
        <begin position="83"/>
        <end position="114"/>
    </location>
</feature>
<feature type="region of interest" description="Disordered" evidence="1">
    <location>
        <begin position="78"/>
        <end position="119"/>
    </location>
</feature>
<protein>
    <recommendedName>
        <fullName evidence="2">PiggyBac transposable element-derived protein domain-containing protein</fullName>
    </recommendedName>
</protein>
<evidence type="ECO:0000313" key="3">
    <source>
        <dbReference type="EMBL" id="PZC73303.1"/>
    </source>
</evidence>
<evidence type="ECO:0000256" key="1">
    <source>
        <dbReference type="SAM" id="MobiDB-lite"/>
    </source>
</evidence>
<organism evidence="3 4">
    <name type="scientific">Helicoverpa armigera</name>
    <name type="common">Cotton bollworm</name>
    <name type="synonym">Heliothis armigera</name>
    <dbReference type="NCBI Taxonomy" id="29058"/>
    <lineage>
        <taxon>Eukaryota</taxon>
        <taxon>Metazoa</taxon>
        <taxon>Ecdysozoa</taxon>
        <taxon>Arthropoda</taxon>
        <taxon>Hexapoda</taxon>
        <taxon>Insecta</taxon>
        <taxon>Pterygota</taxon>
        <taxon>Neoptera</taxon>
        <taxon>Endopterygota</taxon>
        <taxon>Lepidoptera</taxon>
        <taxon>Glossata</taxon>
        <taxon>Ditrysia</taxon>
        <taxon>Noctuoidea</taxon>
        <taxon>Noctuidae</taxon>
        <taxon>Heliothinae</taxon>
        <taxon>Helicoverpa</taxon>
    </lineage>
</organism>